<gene>
    <name evidence="2" type="ORF">ElyMa_000090000</name>
</gene>
<name>A0AAV4EK58_9GAST</name>
<sequence>ITKGVKVGRAQKNSNSETSKLNVTLIAVGVAVVVAAIAGLLVYRYRKSRQPRKYNNLKDNIVMNFSELPSNG</sequence>
<evidence type="ECO:0000256" key="1">
    <source>
        <dbReference type="SAM" id="Phobius"/>
    </source>
</evidence>
<keyword evidence="1" id="KW-0472">Membrane</keyword>
<keyword evidence="1" id="KW-1133">Transmembrane helix</keyword>
<keyword evidence="3" id="KW-1185">Reference proteome</keyword>
<feature type="non-terminal residue" evidence="2">
    <location>
        <position position="1"/>
    </location>
</feature>
<reference evidence="2 3" key="1">
    <citation type="journal article" date="2021" name="Elife">
        <title>Chloroplast acquisition without the gene transfer in kleptoplastic sea slugs, Plakobranchus ocellatus.</title>
        <authorList>
            <person name="Maeda T."/>
            <person name="Takahashi S."/>
            <person name="Yoshida T."/>
            <person name="Shimamura S."/>
            <person name="Takaki Y."/>
            <person name="Nagai Y."/>
            <person name="Toyoda A."/>
            <person name="Suzuki Y."/>
            <person name="Arimoto A."/>
            <person name="Ishii H."/>
            <person name="Satoh N."/>
            <person name="Nishiyama T."/>
            <person name="Hasebe M."/>
            <person name="Maruyama T."/>
            <person name="Minagawa J."/>
            <person name="Obokata J."/>
            <person name="Shigenobu S."/>
        </authorList>
    </citation>
    <scope>NUCLEOTIDE SEQUENCE [LARGE SCALE GENOMIC DNA]</scope>
</reference>
<protein>
    <submittedName>
        <fullName evidence="2">Uncharacterized protein</fullName>
    </submittedName>
</protein>
<accession>A0AAV4EK58</accession>
<evidence type="ECO:0000313" key="3">
    <source>
        <dbReference type="Proteomes" id="UP000762676"/>
    </source>
</evidence>
<comment type="caution">
    <text evidence="2">The sequence shown here is derived from an EMBL/GenBank/DDBJ whole genome shotgun (WGS) entry which is preliminary data.</text>
</comment>
<dbReference type="Proteomes" id="UP000762676">
    <property type="component" value="Unassembled WGS sequence"/>
</dbReference>
<proteinExistence type="predicted"/>
<evidence type="ECO:0000313" key="2">
    <source>
        <dbReference type="EMBL" id="GFR60858.1"/>
    </source>
</evidence>
<dbReference type="AlphaFoldDB" id="A0AAV4EK58"/>
<dbReference type="EMBL" id="BMAT01000157">
    <property type="protein sequence ID" value="GFR60858.1"/>
    <property type="molecule type" value="Genomic_DNA"/>
</dbReference>
<keyword evidence="1" id="KW-0812">Transmembrane</keyword>
<organism evidence="2 3">
    <name type="scientific">Elysia marginata</name>
    <dbReference type="NCBI Taxonomy" id="1093978"/>
    <lineage>
        <taxon>Eukaryota</taxon>
        <taxon>Metazoa</taxon>
        <taxon>Spiralia</taxon>
        <taxon>Lophotrochozoa</taxon>
        <taxon>Mollusca</taxon>
        <taxon>Gastropoda</taxon>
        <taxon>Heterobranchia</taxon>
        <taxon>Euthyneura</taxon>
        <taxon>Panpulmonata</taxon>
        <taxon>Sacoglossa</taxon>
        <taxon>Placobranchoidea</taxon>
        <taxon>Plakobranchidae</taxon>
        <taxon>Elysia</taxon>
    </lineage>
</organism>
<feature type="transmembrane region" description="Helical" evidence="1">
    <location>
        <begin position="23"/>
        <end position="43"/>
    </location>
</feature>